<feature type="compositionally biased region" description="Low complexity" evidence="2">
    <location>
        <begin position="394"/>
        <end position="407"/>
    </location>
</feature>
<evidence type="ECO:0000313" key="4">
    <source>
        <dbReference type="Proteomes" id="UP000093000"/>
    </source>
</evidence>
<evidence type="ECO:0000256" key="2">
    <source>
        <dbReference type="SAM" id="MobiDB-lite"/>
    </source>
</evidence>
<sequence>MSDIQERFIQLVKQITQLQWVRESLPAHSKYHEGLKKKLEKQIRLKEFSEKELKKVQAEKDHYGSTIKRSLFSSSNSGSATKSYSNTIESVRLCENTIQQLESRIEQAKLMMEDLNKEKAKLDSLCHQLHELYDEIILPDAEDTAYAFEQHLKKDVEQLAQSLPDIKQKIDIYTQVQSKLYKARDLIETAMKSLPGASAFMDRQAIAASHNSSSSNSNGNNLFSKSSIISSTMDPIKNAEKIAQSAYTLVTEACEICQDVPNIPIECNDHANVISILTNYRGYRLKIEYTLRTQVNPRLHGFENQLASTKFHYEQRLIEWIDYQIVTLEAYLKTNGCTIDIDREISQLRVGSRAAIAAVASEASGRVTVDDVLDIQPVSDIGATLPEYEEQPQSTSSSDRNSLSSHSLGNSTPPFAHIPQLTQQHTMLCDPSSMVGLPSYASEHIELSPPAYSQ</sequence>
<keyword evidence="1" id="KW-0175">Coiled coil</keyword>
<dbReference type="AlphaFoldDB" id="A0A1C7NCC6"/>
<proteinExistence type="predicted"/>
<feature type="region of interest" description="Disordered" evidence="2">
    <location>
        <begin position="383"/>
        <end position="417"/>
    </location>
</feature>
<dbReference type="Proteomes" id="UP000093000">
    <property type="component" value="Unassembled WGS sequence"/>
</dbReference>
<gene>
    <name evidence="3" type="ORF">A0J61_05194</name>
</gene>
<keyword evidence="4" id="KW-1185">Reference proteome</keyword>
<dbReference type="EMBL" id="LUGH01000274">
    <property type="protein sequence ID" value="OBZ86755.1"/>
    <property type="molecule type" value="Genomic_DNA"/>
</dbReference>
<accession>A0A1C7NCC6</accession>
<organism evidence="3 4">
    <name type="scientific">Choanephora cucurbitarum</name>
    <dbReference type="NCBI Taxonomy" id="101091"/>
    <lineage>
        <taxon>Eukaryota</taxon>
        <taxon>Fungi</taxon>
        <taxon>Fungi incertae sedis</taxon>
        <taxon>Mucoromycota</taxon>
        <taxon>Mucoromycotina</taxon>
        <taxon>Mucoromycetes</taxon>
        <taxon>Mucorales</taxon>
        <taxon>Mucorineae</taxon>
        <taxon>Choanephoraceae</taxon>
        <taxon>Choanephoroideae</taxon>
        <taxon>Choanephora</taxon>
    </lineage>
</organism>
<evidence type="ECO:0000256" key="1">
    <source>
        <dbReference type="SAM" id="Coils"/>
    </source>
</evidence>
<name>A0A1C7NCC6_9FUNG</name>
<comment type="caution">
    <text evidence="3">The sequence shown here is derived from an EMBL/GenBank/DDBJ whole genome shotgun (WGS) entry which is preliminary data.</text>
</comment>
<feature type="coiled-coil region" evidence="1">
    <location>
        <begin position="91"/>
        <end position="135"/>
    </location>
</feature>
<protein>
    <submittedName>
        <fullName evidence="3">Uncharacterized protein</fullName>
    </submittedName>
</protein>
<dbReference type="OrthoDB" id="2258292at2759"/>
<evidence type="ECO:0000313" key="3">
    <source>
        <dbReference type="EMBL" id="OBZ86755.1"/>
    </source>
</evidence>
<reference evidence="3 4" key="1">
    <citation type="submission" date="2016-03" db="EMBL/GenBank/DDBJ databases">
        <title>Choanephora cucurbitarum.</title>
        <authorList>
            <person name="Min B."/>
            <person name="Park H."/>
            <person name="Park J.-H."/>
            <person name="Shin H.-D."/>
            <person name="Choi I.-G."/>
        </authorList>
    </citation>
    <scope>NUCLEOTIDE SEQUENCE [LARGE SCALE GENOMIC DNA]</scope>
    <source>
        <strain evidence="3 4">KUS-F28377</strain>
    </source>
</reference>
<dbReference type="InParanoid" id="A0A1C7NCC6"/>
<feature type="coiled-coil region" evidence="1">
    <location>
        <begin position="32"/>
        <end position="59"/>
    </location>
</feature>